<dbReference type="SMART" id="SM00857">
    <property type="entry name" value="Resolvase"/>
    <property type="match status" value="1"/>
</dbReference>
<evidence type="ECO:0000256" key="2">
    <source>
        <dbReference type="ARBA" id="ARBA00023125"/>
    </source>
</evidence>
<protein>
    <submittedName>
        <fullName evidence="7">Resolvase</fullName>
    </submittedName>
</protein>
<evidence type="ECO:0000256" key="5">
    <source>
        <dbReference type="PROSITE-ProRule" id="PRU10137"/>
    </source>
</evidence>
<proteinExistence type="predicted"/>
<dbReference type="InterPro" id="IPR006118">
    <property type="entry name" value="Recombinase_CS"/>
</dbReference>
<keyword evidence="1" id="KW-0229">DNA integration</keyword>
<dbReference type="CDD" id="cd03767">
    <property type="entry name" value="SR_Res_par"/>
    <property type="match status" value="1"/>
</dbReference>
<dbReference type="Pfam" id="PF00239">
    <property type="entry name" value="Resolvase"/>
    <property type="match status" value="1"/>
</dbReference>
<dbReference type="PANTHER" id="PTHR30461:SF25">
    <property type="entry name" value="RESOLVASE-RELATED"/>
    <property type="match status" value="1"/>
</dbReference>
<evidence type="ECO:0000256" key="1">
    <source>
        <dbReference type="ARBA" id="ARBA00022908"/>
    </source>
</evidence>
<evidence type="ECO:0000313" key="7">
    <source>
        <dbReference type="EMBL" id="CDN87054.1"/>
    </source>
</evidence>
<keyword evidence="3" id="KW-0233">DNA recombination</keyword>
<dbReference type="Proteomes" id="UP000028878">
    <property type="component" value="Unassembled WGS sequence"/>
</dbReference>
<evidence type="ECO:0000256" key="4">
    <source>
        <dbReference type="PIRSR" id="PIRSR606118-50"/>
    </source>
</evidence>
<dbReference type="PROSITE" id="PS51736">
    <property type="entry name" value="RECOMBINASES_3"/>
    <property type="match status" value="1"/>
</dbReference>
<dbReference type="GO" id="GO:0015074">
    <property type="term" value="P:DNA integration"/>
    <property type="evidence" value="ECO:0007669"/>
    <property type="project" value="UniProtKB-KW"/>
</dbReference>
<dbReference type="PROSITE" id="PS00398">
    <property type="entry name" value="RECOMBINASES_2"/>
    <property type="match status" value="1"/>
</dbReference>
<keyword evidence="8" id="KW-1185">Reference proteome</keyword>
<evidence type="ECO:0000256" key="3">
    <source>
        <dbReference type="ARBA" id="ARBA00023172"/>
    </source>
</evidence>
<accession>A0A1L1PE22</accession>
<dbReference type="InterPro" id="IPR006119">
    <property type="entry name" value="Resolv_N"/>
</dbReference>
<dbReference type="RefSeq" id="WP_035620985.1">
    <property type="nucleotide sequence ID" value="NZ_CCAE010000008.1"/>
</dbReference>
<dbReference type="Gene3D" id="3.40.50.1390">
    <property type="entry name" value="Resolvase, N-terminal catalytic domain"/>
    <property type="match status" value="1"/>
</dbReference>
<dbReference type="GO" id="GO:0000150">
    <property type="term" value="F:DNA strand exchange activity"/>
    <property type="evidence" value="ECO:0007669"/>
    <property type="project" value="InterPro"/>
</dbReference>
<dbReference type="GO" id="GO:0003677">
    <property type="term" value="F:DNA binding"/>
    <property type="evidence" value="ECO:0007669"/>
    <property type="project" value="UniProtKB-KW"/>
</dbReference>
<sequence length="212" mass="23581">MPFIRAYLRASTEEQDATRARADLEAFAAERGLEVAAWYTENESGAKLDRPELFRLINDARPGDVLLVEQVDRLSRLTQADWEALKAHLAAKRIRVVALDLPTSWDAARASTDDTTQALLDAVNRMLLDVLAVVARKDYEDRRRRQAQGIAKATAERRFKGKQPDLERYSRIATLLDMGMSWADVIATTGASRSTVARVVAARRAETAPSVG</sequence>
<feature type="active site" description="O-(5'-phospho-DNA)-serine intermediate" evidence="4 5">
    <location>
        <position position="11"/>
    </location>
</feature>
<dbReference type="InterPro" id="IPR050639">
    <property type="entry name" value="SSR_resolvase"/>
</dbReference>
<evidence type="ECO:0000313" key="8">
    <source>
        <dbReference type="Proteomes" id="UP000028878"/>
    </source>
</evidence>
<dbReference type="FunFam" id="3.40.50.1390:FF:000010">
    <property type="entry name" value="Recombinase resolvase family"/>
    <property type="match status" value="1"/>
</dbReference>
<dbReference type="EMBL" id="CCAE010000008">
    <property type="protein sequence ID" value="CDN87054.1"/>
    <property type="molecule type" value="Genomic_DNA"/>
</dbReference>
<organism evidence="7 8">
    <name type="scientific">Hydrogenophaga intermedia</name>
    <dbReference type="NCBI Taxonomy" id="65786"/>
    <lineage>
        <taxon>Bacteria</taxon>
        <taxon>Pseudomonadati</taxon>
        <taxon>Pseudomonadota</taxon>
        <taxon>Betaproteobacteria</taxon>
        <taxon>Burkholderiales</taxon>
        <taxon>Comamonadaceae</taxon>
        <taxon>Hydrogenophaga</taxon>
    </lineage>
</organism>
<name>A0A1L1PE22_HYDIT</name>
<dbReference type="AlphaFoldDB" id="A0A1L1PE22"/>
<evidence type="ECO:0000259" key="6">
    <source>
        <dbReference type="PROSITE" id="PS51736"/>
    </source>
</evidence>
<reference evidence="8" key="1">
    <citation type="submission" date="2014-11" db="EMBL/GenBank/DDBJ databases">
        <title>Draft genome sequence of Hydrogenophaga intermedia S1.</title>
        <authorList>
            <person name="Gan H.M."/>
            <person name="Chew T.H."/>
            <person name="Stolz A."/>
        </authorList>
    </citation>
    <scope>NUCLEOTIDE SEQUENCE [LARGE SCALE GENOMIC DNA]</scope>
    <source>
        <strain evidence="8">S1</strain>
    </source>
</reference>
<keyword evidence="2" id="KW-0238">DNA-binding</keyword>
<dbReference type="PANTHER" id="PTHR30461">
    <property type="entry name" value="DNA-INVERTASE FROM LAMBDOID PROPHAGE"/>
    <property type="match status" value="1"/>
</dbReference>
<dbReference type="PROSITE" id="PS00397">
    <property type="entry name" value="RECOMBINASES_1"/>
    <property type="match status" value="1"/>
</dbReference>
<dbReference type="InterPro" id="IPR036162">
    <property type="entry name" value="Resolvase-like_N_sf"/>
</dbReference>
<dbReference type="SUPFAM" id="SSF53041">
    <property type="entry name" value="Resolvase-like"/>
    <property type="match status" value="1"/>
</dbReference>
<feature type="domain" description="Resolvase/invertase-type recombinase catalytic" evidence="6">
    <location>
        <begin position="3"/>
        <end position="157"/>
    </location>
</feature>
<gene>
    <name evidence="7" type="ORF">BN948_01473</name>
</gene>